<dbReference type="EMBL" id="JBEDUW010000235">
    <property type="protein sequence ID" value="KAK9903144.1"/>
    <property type="molecule type" value="Genomic_DNA"/>
</dbReference>
<protein>
    <submittedName>
        <fullName evidence="2">Uncharacterized protein</fullName>
    </submittedName>
</protein>
<dbReference type="Proteomes" id="UP001457282">
    <property type="component" value="Unassembled WGS sequence"/>
</dbReference>
<feature type="compositionally biased region" description="Basic residues" evidence="1">
    <location>
        <begin position="117"/>
        <end position="130"/>
    </location>
</feature>
<feature type="region of interest" description="Disordered" evidence="1">
    <location>
        <begin position="96"/>
        <end position="147"/>
    </location>
</feature>
<name>A0AAW1VHX6_RUBAR</name>
<comment type="caution">
    <text evidence="2">The sequence shown here is derived from an EMBL/GenBank/DDBJ whole genome shotgun (WGS) entry which is preliminary data.</text>
</comment>
<organism evidence="2 3">
    <name type="scientific">Rubus argutus</name>
    <name type="common">Southern blackberry</name>
    <dbReference type="NCBI Taxonomy" id="59490"/>
    <lineage>
        <taxon>Eukaryota</taxon>
        <taxon>Viridiplantae</taxon>
        <taxon>Streptophyta</taxon>
        <taxon>Embryophyta</taxon>
        <taxon>Tracheophyta</taxon>
        <taxon>Spermatophyta</taxon>
        <taxon>Magnoliopsida</taxon>
        <taxon>eudicotyledons</taxon>
        <taxon>Gunneridae</taxon>
        <taxon>Pentapetalae</taxon>
        <taxon>rosids</taxon>
        <taxon>fabids</taxon>
        <taxon>Rosales</taxon>
        <taxon>Rosaceae</taxon>
        <taxon>Rosoideae</taxon>
        <taxon>Rosoideae incertae sedis</taxon>
        <taxon>Rubus</taxon>
    </lineage>
</organism>
<reference evidence="2 3" key="1">
    <citation type="journal article" date="2023" name="G3 (Bethesda)">
        <title>A chromosome-length genome assembly and annotation of blackberry (Rubus argutus, cv. 'Hillquist').</title>
        <authorList>
            <person name="Bruna T."/>
            <person name="Aryal R."/>
            <person name="Dudchenko O."/>
            <person name="Sargent D.J."/>
            <person name="Mead D."/>
            <person name="Buti M."/>
            <person name="Cavallini A."/>
            <person name="Hytonen T."/>
            <person name="Andres J."/>
            <person name="Pham M."/>
            <person name="Weisz D."/>
            <person name="Mascagni F."/>
            <person name="Usai G."/>
            <person name="Natali L."/>
            <person name="Bassil N."/>
            <person name="Fernandez G.E."/>
            <person name="Lomsadze A."/>
            <person name="Armour M."/>
            <person name="Olukolu B."/>
            <person name="Poorten T."/>
            <person name="Britton C."/>
            <person name="Davik J."/>
            <person name="Ashrafi H."/>
            <person name="Aiden E.L."/>
            <person name="Borodovsky M."/>
            <person name="Worthington M."/>
        </authorList>
    </citation>
    <scope>NUCLEOTIDE SEQUENCE [LARGE SCALE GENOMIC DNA]</scope>
    <source>
        <strain evidence="2">PI 553951</strain>
    </source>
</reference>
<accession>A0AAW1VHX6</accession>
<gene>
    <name evidence="2" type="ORF">M0R45_001204</name>
</gene>
<sequence length="147" mass="17221">MVITAVVAAEVGELQDDGGCKGDTMRRCRQAGTQHGLKVKALRCLDRRVDDDDDEQRMIVERSRGKEWRRRLGFVAAAATGCGGCVPRIERKEEKIRERMMAREQERRDRREEKGVTRRGRRRRRSRAPRYPKQTQINKEKRRKEDG</sequence>
<evidence type="ECO:0000313" key="2">
    <source>
        <dbReference type="EMBL" id="KAK9903144.1"/>
    </source>
</evidence>
<feature type="compositionally biased region" description="Basic and acidic residues" evidence="1">
    <location>
        <begin position="96"/>
        <end position="116"/>
    </location>
</feature>
<keyword evidence="3" id="KW-1185">Reference proteome</keyword>
<proteinExistence type="predicted"/>
<evidence type="ECO:0000313" key="3">
    <source>
        <dbReference type="Proteomes" id="UP001457282"/>
    </source>
</evidence>
<evidence type="ECO:0000256" key="1">
    <source>
        <dbReference type="SAM" id="MobiDB-lite"/>
    </source>
</evidence>
<dbReference type="AlphaFoldDB" id="A0AAW1VHX6"/>